<comment type="caution">
    <text evidence="1">The sequence shown here is derived from an EMBL/GenBank/DDBJ whole genome shotgun (WGS) entry which is preliminary data.</text>
</comment>
<dbReference type="EMBL" id="JAERMS010000031">
    <property type="protein sequence ID" value="MBO1363927.1"/>
    <property type="molecule type" value="Genomic_DNA"/>
</dbReference>
<reference evidence="1 2" key="1">
    <citation type="submission" date="2021-01" db="EMBL/GenBank/DDBJ databases">
        <title>Prevotella A2931 sp. nov.</title>
        <authorList>
            <person name="Buhl M."/>
            <person name="Oberhettinger P."/>
        </authorList>
    </citation>
    <scope>NUCLEOTIDE SEQUENCE [LARGE SCALE GENOMIC DNA]</scope>
    <source>
        <strain evidence="1 2">A2931</strain>
    </source>
</reference>
<gene>
    <name evidence="1" type="ORF">JHU38_09115</name>
</gene>
<protein>
    <submittedName>
        <fullName evidence="1">Uncharacterized protein</fullName>
    </submittedName>
</protein>
<evidence type="ECO:0000313" key="2">
    <source>
        <dbReference type="Proteomes" id="UP000664265"/>
    </source>
</evidence>
<dbReference type="RefSeq" id="WP_107580790.1">
    <property type="nucleotide sequence ID" value="NZ_JAERMS010000031.1"/>
</dbReference>
<evidence type="ECO:0000313" key="1">
    <source>
        <dbReference type="EMBL" id="MBO1363927.1"/>
    </source>
</evidence>
<dbReference type="Proteomes" id="UP000664265">
    <property type="component" value="Unassembled WGS sequence"/>
</dbReference>
<sequence>MNTSEQTLQQIDRFINKIIQKYPETSEENCVLTDIHILVNQESGEMRAYNDDEEEITRCVVEQWIDNKDELFYTHITDILRKILVDKSSIIDKLGILKPYSFVLEDDDHENIAEPYVADDDTIIIGGDLMSDLDEDLDKFLDHLIQT</sequence>
<organism evidence="1 2">
    <name type="scientific">Prevotella illustrans</name>
    <dbReference type="NCBI Taxonomy" id="2800387"/>
    <lineage>
        <taxon>Bacteria</taxon>
        <taxon>Pseudomonadati</taxon>
        <taxon>Bacteroidota</taxon>
        <taxon>Bacteroidia</taxon>
        <taxon>Bacteroidales</taxon>
        <taxon>Prevotellaceae</taxon>
        <taxon>Prevotella</taxon>
    </lineage>
</organism>
<keyword evidence="2" id="KW-1185">Reference proteome</keyword>
<proteinExistence type="predicted"/>
<accession>A0ABS3M6X1</accession>
<name>A0ABS3M6X1_9BACT</name>